<gene>
    <name evidence="2" type="ORF">DVH24_035728</name>
</gene>
<dbReference type="EMBL" id="RDQH01000332">
    <property type="protein sequence ID" value="RXH97060.1"/>
    <property type="molecule type" value="Genomic_DNA"/>
</dbReference>
<name>A0A498JND9_MALDO</name>
<reference evidence="2 3" key="1">
    <citation type="submission" date="2018-10" db="EMBL/GenBank/DDBJ databases">
        <title>A high-quality apple genome assembly.</title>
        <authorList>
            <person name="Hu J."/>
        </authorList>
    </citation>
    <scope>NUCLEOTIDE SEQUENCE [LARGE SCALE GENOMIC DNA]</scope>
    <source>
        <strain evidence="3">cv. HFTH1</strain>
        <tissue evidence="2">Young leaf</tissue>
    </source>
</reference>
<dbReference type="Proteomes" id="UP000290289">
    <property type="component" value="Chromosome 6"/>
</dbReference>
<keyword evidence="3" id="KW-1185">Reference proteome</keyword>
<feature type="region of interest" description="Disordered" evidence="1">
    <location>
        <begin position="85"/>
        <end position="134"/>
    </location>
</feature>
<dbReference type="AlphaFoldDB" id="A0A498JND9"/>
<accession>A0A498JND9</accession>
<comment type="caution">
    <text evidence="2">The sequence shown here is derived from an EMBL/GenBank/DDBJ whole genome shotgun (WGS) entry which is preliminary data.</text>
</comment>
<sequence length="134" mass="15200">MGEEECRGSLRQCRATKASRCKSTNFGFVNHIQRQQPCRRSLKLFADFDHGGQNDELKVVQGVEPHDWLWSLKFFANFDHGGQSDKLEVVGREEDDAELEEESEETAEEASPLSTGTEHSHRAQPLNTATERSH</sequence>
<organism evidence="2 3">
    <name type="scientific">Malus domestica</name>
    <name type="common">Apple</name>
    <name type="synonym">Pyrus malus</name>
    <dbReference type="NCBI Taxonomy" id="3750"/>
    <lineage>
        <taxon>Eukaryota</taxon>
        <taxon>Viridiplantae</taxon>
        <taxon>Streptophyta</taxon>
        <taxon>Embryophyta</taxon>
        <taxon>Tracheophyta</taxon>
        <taxon>Spermatophyta</taxon>
        <taxon>Magnoliopsida</taxon>
        <taxon>eudicotyledons</taxon>
        <taxon>Gunneridae</taxon>
        <taxon>Pentapetalae</taxon>
        <taxon>rosids</taxon>
        <taxon>fabids</taxon>
        <taxon>Rosales</taxon>
        <taxon>Rosaceae</taxon>
        <taxon>Amygdaloideae</taxon>
        <taxon>Maleae</taxon>
        <taxon>Malus</taxon>
    </lineage>
</organism>
<evidence type="ECO:0000313" key="3">
    <source>
        <dbReference type="Proteomes" id="UP000290289"/>
    </source>
</evidence>
<proteinExistence type="predicted"/>
<feature type="compositionally biased region" description="Acidic residues" evidence="1">
    <location>
        <begin position="93"/>
        <end position="108"/>
    </location>
</feature>
<feature type="compositionally biased region" description="Polar residues" evidence="1">
    <location>
        <begin position="125"/>
        <end position="134"/>
    </location>
</feature>
<evidence type="ECO:0000256" key="1">
    <source>
        <dbReference type="SAM" id="MobiDB-lite"/>
    </source>
</evidence>
<evidence type="ECO:0000313" key="2">
    <source>
        <dbReference type="EMBL" id="RXH97060.1"/>
    </source>
</evidence>
<protein>
    <submittedName>
        <fullName evidence="2">Uncharacterized protein</fullName>
    </submittedName>
</protein>